<organism evidence="1 2">
    <name type="scientific">Weissella viridescens</name>
    <name type="common">Lactobacillus viridescens</name>
    <dbReference type="NCBI Taxonomy" id="1629"/>
    <lineage>
        <taxon>Bacteria</taxon>
        <taxon>Bacillati</taxon>
        <taxon>Bacillota</taxon>
        <taxon>Bacilli</taxon>
        <taxon>Lactobacillales</taxon>
        <taxon>Lactobacillaceae</taxon>
        <taxon>Weissella</taxon>
    </lineage>
</organism>
<sequence length="34" mass="3998">MRRMFDEELADLDMSFKEMGLLVSETLEKSVKAF</sequence>
<accession>A0A380NYF9</accession>
<name>A0A380NYF9_WEIVI</name>
<dbReference type="EMBL" id="UHIV01000001">
    <property type="protein sequence ID" value="SUP53032.1"/>
    <property type="molecule type" value="Genomic_DNA"/>
</dbReference>
<evidence type="ECO:0000313" key="2">
    <source>
        <dbReference type="Proteomes" id="UP000254621"/>
    </source>
</evidence>
<protein>
    <recommendedName>
        <fullName evidence="3">Phosphate transport system regulatory protein PhoU</fullName>
    </recommendedName>
</protein>
<reference evidence="1 2" key="1">
    <citation type="submission" date="2018-06" db="EMBL/GenBank/DDBJ databases">
        <authorList>
            <consortium name="Pathogen Informatics"/>
            <person name="Doyle S."/>
        </authorList>
    </citation>
    <scope>NUCLEOTIDE SEQUENCE [LARGE SCALE GENOMIC DNA]</scope>
    <source>
        <strain evidence="1 2">NCTC13645</strain>
    </source>
</reference>
<evidence type="ECO:0000313" key="1">
    <source>
        <dbReference type="EMBL" id="SUP53032.1"/>
    </source>
</evidence>
<dbReference type="Proteomes" id="UP000254621">
    <property type="component" value="Unassembled WGS sequence"/>
</dbReference>
<gene>
    <name evidence="1" type="ORF">NCTC13645_00904</name>
</gene>
<evidence type="ECO:0008006" key="3">
    <source>
        <dbReference type="Google" id="ProtNLM"/>
    </source>
</evidence>
<proteinExistence type="predicted"/>
<dbReference type="AlphaFoldDB" id="A0A380NYF9"/>